<dbReference type="RefSeq" id="WP_397404373.1">
    <property type="nucleotide sequence ID" value="NZ_JBIRYI010000006.1"/>
</dbReference>
<sequence>MSIIRTPEPAQATGAWAERYAGDLDALGYVPSHTRVMATNPRAHQAFEDLTGAVAQSIGLRLYELVTLAAAGAIGSEACRLAHGRKSRGVFDDAQLERIALDYHAAGLTELEVAAMELAEKISGDSAAITEQDTLRLRELGLDDRQIVDVVLAAAARNYFSRALHALAVVPDVPPDLPDSLREALLTGLPTSDGR</sequence>
<keyword evidence="2" id="KW-1185">Reference proteome</keyword>
<dbReference type="PANTHER" id="PTHR35446:SF2">
    <property type="entry name" value="CARBOXYMUCONOLACTONE DECARBOXYLASE-LIKE DOMAIN-CONTAINING PROTEIN"/>
    <property type="match status" value="1"/>
</dbReference>
<organism evidence="1 2">
    <name type="scientific">Promicromonospora kroppenstedtii</name>
    <dbReference type="NCBI Taxonomy" id="440482"/>
    <lineage>
        <taxon>Bacteria</taxon>
        <taxon>Bacillati</taxon>
        <taxon>Actinomycetota</taxon>
        <taxon>Actinomycetes</taxon>
        <taxon>Micrococcales</taxon>
        <taxon>Promicromonosporaceae</taxon>
        <taxon>Promicromonospora</taxon>
    </lineage>
</organism>
<dbReference type="Proteomes" id="UP001611580">
    <property type="component" value="Unassembled WGS sequence"/>
</dbReference>
<name>A0ABW7XJ65_9MICO</name>
<dbReference type="InterPro" id="IPR029032">
    <property type="entry name" value="AhpD-like"/>
</dbReference>
<comment type="caution">
    <text evidence="1">The sequence shown here is derived from an EMBL/GenBank/DDBJ whole genome shotgun (WGS) entry which is preliminary data.</text>
</comment>
<evidence type="ECO:0000313" key="2">
    <source>
        <dbReference type="Proteomes" id="UP001611580"/>
    </source>
</evidence>
<accession>A0ABW7XJ65</accession>
<dbReference type="Gene3D" id="1.20.1290.10">
    <property type="entry name" value="AhpD-like"/>
    <property type="match status" value="1"/>
</dbReference>
<dbReference type="PANTHER" id="PTHR35446">
    <property type="entry name" value="SI:CH211-175M2.5"/>
    <property type="match status" value="1"/>
</dbReference>
<gene>
    <name evidence="1" type="ORF">ACH47X_11630</name>
</gene>
<dbReference type="SUPFAM" id="SSF69118">
    <property type="entry name" value="AhpD-like"/>
    <property type="match status" value="1"/>
</dbReference>
<proteinExistence type="predicted"/>
<reference evidence="1 2" key="1">
    <citation type="submission" date="2024-10" db="EMBL/GenBank/DDBJ databases">
        <title>The Natural Products Discovery Center: Release of the First 8490 Sequenced Strains for Exploring Actinobacteria Biosynthetic Diversity.</title>
        <authorList>
            <person name="Kalkreuter E."/>
            <person name="Kautsar S.A."/>
            <person name="Yang D."/>
            <person name="Bader C.D."/>
            <person name="Teijaro C.N."/>
            <person name="Fluegel L."/>
            <person name="Davis C.M."/>
            <person name="Simpson J.R."/>
            <person name="Lauterbach L."/>
            <person name="Steele A.D."/>
            <person name="Gui C."/>
            <person name="Meng S."/>
            <person name="Li G."/>
            <person name="Viehrig K."/>
            <person name="Ye F."/>
            <person name="Su P."/>
            <person name="Kiefer A.F."/>
            <person name="Nichols A."/>
            <person name="Cepeda A.J."/>
            <person name="Yan W."/>
            <person name="Fan B."/>
            <person name="Jiang Y."/>
            <person name="Adhikari A."/>
            <person name="Zheng C.-J."/>
            <person name="Schuster L."/>
            <person name="Cowan T.M."/>
            <person name="Smanski M.J."/>
            <person name="Chevrette M.G."/>
            <person name="De Carvalho L.P.S."/>
            <person name="Shen B."/>
        </authorList>
    </citation>
    <scope>NUCLEOTIDE SEQUENCE [LARGE SCALE GENOMIC DNA]</scope>
    <source>
        <strain evidence="1 2">NPDC019481</strain>
    </source>
</reference>
<evidence type="ECO:0000313" key="1">
    <source>
        <dbReference type="EMBL" id="MFI2487555.1"/>
    </source>
</evidence>
<protein>
    <submittedName>
        <fullName evidence="1">Carboxymuconolactone decarboxylase family protein</fullName>
    </submittedName>
</protein>
<dbReference type="EMBL" id="JBIRYI010000006">
    <property type="protein sequence ID" value="MFI2487555.1"/>
    <property type="molecule type" value="Genomic_DNA"/>
</dbReference>